<accession>A0AAN7UVC5</accession>
<organism evidence="2 3">
    <name type="scientific">Xylaria bambusicola</name>
    <dbReference type="NCBI Taxonomy" id="326684"/>
    <lineage>
        <taxon>Eukaryota</taxon>
        <taxon>Fungi</taxon>
        <taxon>Dikarya</taxon>
        <taxon>Ascomycota</taxon>
        <taxon>Pezizomycotina</taxon>
        <taxon>Sordariomycetes</taxon>
        <taxon>Xylariomycetidae</taxon>
        <taxon>Xylariales</taxon>
        <taxon>Xylariaceae</taxon>
        <taxon>Xylaria</taxon>
    </lineage>
</organism>
<gene>
    <name evidence="2" type="ORF">RRF57_007543</name>
</gene>
<evidence type="ECO:0000256" key="1">
    <source>
        <dbReference type="SAM" id="MobiDB-lite"/>
    </source>
</evidence>
<proteinExistence type="predicted"/>
<evidence type="ECO:0000313" key="2">
    <source>
        <dbReference type="EMBL" id="KAK5631829.1"/>
    </source>
</evidence>
<protein>
    <submittedName>
        <fullName evidence="2">Uncharacterized protein</fullName>
    </submittedName>
</protein>
<feature type="region of interest" description="Disordered" evidence="1">
    <location>
        <begin position="1"/>
        <end position="33"/>
    </location>
</feature>
<sequence>MPYRNQEITDDIESNAAMQQNNDVAGSRGRREQRDRHHFLTDFSASIMVVFDVVFVVTSPPCQQSITLE</sequence>
<reference evidence="2 3" key="1">
    <citation type="submission" date="2023-10" db="EMBL/GenBank/DDBJ databases">
        <title>Draft genome sequence of Xylaria bambusicola isolate GMP-LS, the root and basal stem rot pathogen of sugarcane in Indonesia.</title>
        <authorList>
            <person name="Selvaraj P."/>
            <person name="Muralishankar V."/>
            <person name="Muruganantham S."/>
            <person name="Sp S."/>
            <person name="Haryani S."/>
            <person name="Lau K.J.X."/>
            <person name="Naqvi N.I."/>
        </authorList>
    </citation>
    <scope>NUCLEOTIDE SEQUENCE [LARGE SCALE GENOMIC DNA]</scope>
    <source>
        <strain evidence="2">GMP-LS</strain>
    </source>
</reference>
<evidence type="ECO:0000313" key="3">
    <source>
        <dbReference type="Proteomes" id="UP001305414"/>
    </source>
</evidence>
<dbReference type="Proteomes" id="UP001305414">
    <property type="component" value="Unassembled WGS sequence"/>
</dbReference>
<keyword evidence="3" id="KW-1185">Reference proteome</keyword>
<name>A0AAN7UVC5_9PEZI</name>
<dbReference type="EMBL" id="JAWHQM010000021">
    <property type="protein sequence ID" value="KAK5631829.1"/>
    <property type="molecule type" value="Genomic_DNA"/>
</dbReference>
<dbReference type="AlphaFoldDB" id="A0AAN7UVC5"/>
<comment type="caution">
    <text evidence="2">The sequence shown here is derived from an EMBL/GenBank/DDBJ whole genome shotgun (WGS) entry which is preliminary data.</text>
</comment>